<dbReference type="OrthoDB" id="6156915at2759"/>
<dbReference type="SUPFAM" id="SSF47576">
    <property type="entry name" value="Calponin-homology domain, CH-domain"/>
    <property type="match status" value="1"/>
</dbReference>
<feature type="compositionally biased region" description="Basic and acidic residues" evidence="2">
    <location>
        <begin position="274"/>
        <end position="292"/>
    </location>
</feature>
<comment type="caution">
    <text evidence="4">The sequence shown here is derived from an EMBL/GenBank/DDBJ whole genome shotgun (WGS) entry which is preliminary data.</text>
</comment>
<sequence>MSVLQVYLSWANSILRDAGQEMRDIGEIQQGEVLCQLIDNLDSTAGLVRQQQLKGCDEPGEYIQAAINHMRENGIKVSFGTQDLLDKDVKSMLDALWLIILNYCIHPIERGVFQRSVGIAKKYILEWCQGQLEADFDPRNTLAYNLCTGDWFIKLLQKHTGISSLPQEEKADQVKTLLEAADEKLSIEQGIVNPSEVVDGTIDEHTLMIYISLLQRKVGGNENVQNGDHRPDISEQGLVQTSDLHRIPNGHTDDDQLSAYSGSISATSGYSPSDSDRKDRYIDRRSPSHDRSTTSGYSGISGQSDSDRRERGSERLTDSFDRKQRKFSPGSPGLQRPRSHRIIMAETKGKLDAEQRKKEREEAERQRQEEDERRRKARLEMSMSRDMGGNPGNRVSGGEERRIGEGISSLGGSSFGGQPQMTGTNPQFFSGMGGVPIFVMPGQGPQAMLLLQALQQARQEANYHDQDKYVSSEQTLPKLHTLLDLDGVDEYSPIITANGGESLEYIKESPAKVSGFESPRRESPRRESPRRESPRRESPRRESPRRESPRRESPRRESPRPFLVALLKNRRESPGRQSPKRAGSPEFRPSKRGILEVVNDPLEFKGEALDLSTTGSEAEQRRFPRVDLTEPVKAIREREKNSPRDRSRSKSPRERRSLTPGTSDNEDMTDRSQEEETTPKSILRNKLSSPERASRKDKTISGGTFEKLRPDRSPSCGRRSSPDRSSREQSSGERSPAYPLSDGEEASGRRDNSPGRSTNTLDPNKRLVRVLNRELELLRLKMDVLERANMSEDTDLENLESVTTQLSEKVKETLSKATSSPRRRQSPESHRGRKSPDYDRGRMFLKKGSFSPPRSHSDNRPSRRSRSPEQTLDSPRSHSVGDKIQEDLDGQMTFSPRGKPISLGYSSPIRNVSEEIWGVDLSDLDAGFDPDRTRKWKKLASMDHVTDRDAVQLKQGLASAVSEIDILQAKLKNANAEIQTKMSRTSDVLNDCRSHLGKSQAENMELRTQLEKERTRNDTLENRIRDVDGTLHAAKSANDDLEAELEQTRGLLKGASKKDIPTLQSLTEERDQLLGVLAGTQKENTRLGQTVDQNKKRIRKGQTTVNDLRGILDEAIKERRQLYDEIKRLQTEGQLSQVSGIIGKYMEKGLYEIEERQQHLNGYITRSRSNSDISQPSASDLQEEEVPRPVSPNPVRRSVSPANVSKQSYPKRSTSPPSRLYPDSVERVRKLHGLAPVRVTSNPNKSSSLNMSGISSIHPGDDEIDDEYDYEDISPSVPSNFREIYPHRRSRSYRNNFSSSAESDGRRSPSDYDDMEVQKLMAEQQQPIGRLDFDKDLDDTYLTRAPKKDFHHHRSRSPGRSKSPGAMDISEIRDHCQPVRRRLNYNSPKHNTGGDTSNKMYLAKHDGRELIESLIESPVDNRFRDVSPRDTTPPARSSKLDVDVNNSNKIFIEALNSAVQQENGKRYFDDFDIESPKSPMDTRNTILSSDLGQEKQRQRPYSPGLKSILKSTKGEQNLSIKESSPQRNRSFYSRSISPVRSPRSVSPRSPRSRSPKNSSIGKPVFGGGAPKQIPSDRYFDDRLSSPRRFMSPSTQYHHNPL</sequence>
<organism evidence="4 5">
    <name type="scientific">Mizuhopecten yessoensis</name>
    <name type="common">Japanese scallop</name>
    <name type="synonym">Patinopecten yessoensis</name>
    <dbReference type="NCBI Taxonomy" id="6573"/>
    <lineage>
        <taxon>Eukaryota</taxon>
        <taxon>Metazoa</taxon>
        <taxon>Spiralia</taxon>
        <taxon>Lophotrochozoa</taxon>
        <taxon>Mollusca</taxon>
        <taxon>Bivalvia</taxon>
        <taxon>Autobranchia</taxon>
        <taxon>Pteriomorphia</taxon>
        <taxon>Pectinida</taxon>
        <taxon>Pectinoidea</taxon>
        <taxon>Pectinidae</taxon>
        <taxon>Mizuhopecten</taxon>
    </lineage>
</organism>
<feature type="region of interest" description="Disordered" evidence="2">
    <location>
        <begin position="1469"/>
        <end position="1601"/>
    </location>
</feature>
<feature type="compositionally biased region" description="Basic and acidic residues" evidence="2">
    <location>
        <begin position="825"/>
        <end position="842"/>
    </location>
</feature>
<dbReference type="InterPro" id="IPR001715">
    <property type="entry name" value="CH_dom"/>
</dbReference>
<feature type="region of interest" description="Disordered" evidence="2">
    <location>
        <begin position="244"/>
        <end position="399"/>
    </location>
</feature>
<evidence type="ECO:0000256" key="2">
    <source>
        <dbReference type="SAM" id="MobiDB-lite"/>
    </source>
</evidence>
<feature type="compositionally biased region" description="Basic and acidic residues" evidence="2">
    <location>
        <begin position="720"/>
        <end position="731"/>
    </location>
</feature>
<feature type="compositionally biased region" description="Basic residues" evidence="2">
    <location>
        <begin position="1349"/>
        <end position="1359"/>
    </location>
</feature>
<feature type="compositionally biased region" description="Polar residues" evidence="2">
    <location>
        <begin position="1591"/>
        <end position="1601"/>
    </location>
</feature>
<feature type="region of interest" description="Disordered" evidence="2">
    <location>
        <begin position="1166"/>
        <end position="1312"/>
    </location>
</feature>
<dbReference type="InterPro" id="IPR036872">
    <property type="entry name" value="CH_dom_sf"/>
</dbReference>
<feature type="compositionally biased region" description="Basic and acidic residues" evidence="2">
    <location>
        <begin position="518"/>
        <end position="559"/>
    </location>
</feature>
<reference evidence="4 5" key="1">
    <citation type="journal article" date="2017" name="Nat. Ecol. Evol.">
        <title>Scallop genome provides insights into evolution of bilaterian karyotype and development.</title>
        <authorList>
            <person name="Wang S."/>
            <person name="Zhang J."/>
            <person name="Jiao W."/>
            <person name="Li J."/>
            <person name="Xun X."/>
            <person name="Sun Y."/>
            <person name="Guo X."/>
            <person name="Huan P."/>
            <person name="Dong B."/>
            <person name="Zhang L."/>
            <person name="Hu X."/>
            <person name="Sun X."/>
            <person name="Wang J."/>
            <person name="Zhao C."/>
            <person name="Wang Y."/>
            <person name="Wang D."/>
            <person name="Huang X."/>
            <person name="Wang R."/>
            <person name="Lv J."/>
            <person name="Li Y."/>
            <person name="Zhang Z."/>
            <person name="Liu B."/>
            <person name="Lu W."/>
            <person name="Hui Y."/>
            <person name="Liang J."/>
            <person name="Zhou Z."/>
            <person name="Hou R."/>
            <person name="Li X."/>
            <person name="Liu Y."/>
            <person name="Li H."/>
            <person name="Ning X."/>
            <person name="Lin Y."/>
            <person name="Zhao L."/>
            <person name="Xing Q."/>
            <person name="Dou J."/>
            <person name="Li Y."/>
            <person name="Mao J."/>
            <person name="Guo H."/>
            <person name="Dou H."/>
            <person name="Li T."/>
            <person name="Mu C."/>
            <person name="Jiang W."/>
            <person name="Fu Q."/>
            <person name="Fu X."/>
            <person name="Miao Y."/>
            <person name="Liu J."/>
            <person name="Yu Q."/>
            <person name="Li R."/>
            <person name="Liao H."/>
            <person name="Li X."/>
            <person name="Kong Y."/>
            <person name="Jiang Z."/>
            <person name="Chourrout D."/>
            <person name="Li R."/>
            <person name="Bao Z."/>
        </authorList>
    </citation>
    <scope>NUCLEOTIDE SEQUENCE [LARGE SCALE GENOMIC DNA]</scope>
    <source>
        <strain evidence="4 5">PY_sf001</strain>
    </source>
</reference>
<feature type="compositionally biased region" description="Basic and acidic residues" evidence="2">
    <location>
        <begin position="668"/>
        <end position="678"/>
    </location>
</feature>
<feature type="region of interest" description="Disordered" evidence="2">
    <location>
        <begin position="1421"/>
        <end position="1441"/>
    </location>
</feature>
<evidence type="ECO:0000313" key="5">
    <source>
        <dbReference type="Proteomes" id="UP000242188"/>
    </source>
</evidence>
<dbReference type="PROSITE" id="PS50021">
    <property type="entry name" value="CH"/>
    <property type="match status" value="1"/>
</dbReference>
<feature type="compositionally biased region" description="Acidic residues" evidence="2">
    <location>
        <begin position="1262"/>
        <end position="1272"/>
    </location>
</feature>
<feature type="compositionally biased region" description="Basic and acidic residues" evidence="2">
    <location>
        <begin position="347"/>
        <end position="374"/>
    </location>
</feature>
<feature type="compositionally biased region" description="Polar residues" evidence="2">
    <location>
        <begin position="1166"/>
        <end position="1180"/>
    </location>
</feature>
<feature type="compositionally biased region" description="Basic and acidic residues" evidence="2">
    <location>
        <begin position="875"/>
        <end position="886"/>
    </location>
</feature>
<feature type="compositionally biased region" description="Low complexity" evidence="2">
    <location>
        <begin position="1246"/>
        <end position="1256"/>
    </location>
</feature>
<feature type="compositionally biased region" description="Polar residues" evidence="2">
    <location>
        <begin position="1514"/>
        <end position="1532"/>
    </location>
</feature>
<feature type="region of interest" description="Disordered" evidence="2">
    <location>
        <begin position="1344"/>
        <end position="1370"/>
    </location>
</feature>
<dbReference type="STRING" id="6573.A0A210QSR8"/>
<feature type="region of interest" description="Disordered" evidence="2">
    <location>
        <begin position="509"/>
        <end position="766"/>
    </location>
</feature>
<gene>
    <name evidence="4" type="ORF">KP79_PYT05592</name>
</gene>
<dbReference type="Proteomes" id="UP000242188">
    <property type="component" value="Unassembled WGS sequence"/>
</dbReference>
<feature type="compositionally biased region" description="Polar residues" evidence="2">
    <location>
        <begin position="1481"/>
        <end position="1491"/>
    </location>
</feature>
<feature type="domain" description="Calponin-homology (CH)" evidence="3">
    <location>
        <begin position="1"/>
        <end position="104"/>
    </location>
</feature>
<feature type="compositionally biased region" description="Low complexity" evidence="2">
    <location>
        <begin position="1533"/>
        <end position="1549"/>
    </location>
</feature>
<evidence type="ECO:0000313" key="4">
    <source>
        <dbReference type="EMBL" id="OWF51781.1"/>
    </source>
</evidence>
<name>A0A210QSR8_MIZYE</name>
<proteinExistence type="predicted"/>
<dbReference type="Pfam" id="PF00307">
    <property type="entry name" value="CH"/>
    <property type="match status" value="2"/>
</dbReference>
<feature type="compositionally biased region" description="Basic and acidic residues" evidence="2">
    <location>
        <begin position="244"/>
        <end position="254"/>
    </location>
</feature>
<evidence type="ECO:0000259" key="3">
    <source>
        <dbReference type="PROSITE" id="PS50021"/>
    </source>
</evidence>
<dbReference type="Gene3D" id="1.10.418.10">
    <property type="entry name" value="Calponin-like domain"/>
    <property type="match status" value="2"/>
</dbReference>
<protein>
    <submittedName>
        <fullName evidence="4">Alpha-actinin, sarcomeric</fullName>
    </submittedName>
</protein>
<dbReference type="Gene3D" id="1.20.140.50">
    <property type="entry name" value="alix/aip1 like domains"/>
    <property type="match status" value="1"/>
</dbReference>
<accession>A0A210QSR8</accession>
<feature type="compositionally biased region" description="Basic and acidic residues" evidence="2">
    <location>
        <begin position="618"/>
        <end position="657"/>
    </location>
</feature>
<feature type="coiled-coil region" evidence="1">
    <location>
        <begin position="957"/>
        <end position="1132"/>
    </location>
</feature>
<feature type="compositionally biased region" description="Basic and acidic residues" evidence="2">
    <location>
        <begin position="305"/>
        <end position="322"/>
    </location>
</feature>
<feature type="compositionally biased region" description="Polar residues" evidence="2">
    <location>
        <begin position="1202"/>
        <end position="1217"/>
    </location>
</feature>
<keyword evidence="1" id="KW-0175">Coiled coil</keyword>
<dbReference type="EMBL" id="NEDP02002059">
    <property type="protein sequence ID" value="OWF51781.1"/>
    <property type="molecule type" value="Genomic_DNA"/>
</dbReference>
<keyword evidence="5" id="KW-1185">Reference proteome</keyword>
<feature type="region of interest" description="Disordered" evidence="2">
    <location>
        <begin position="788"/>
        <end position="901"/>
    </location>
</feature>
<evidence type="ECO:0000256" key="1">
    <source>
        <dbReference type="SAM" id="Coils"/>
    </source>
</evidence>
<feature type="compositionally biased region" description="Polar residues" evidence="2">
    <location>
        <begin position="258"/>
        <end position="273"/>
    </location>
</feature>